<dbReference type="Gene3D" id="3.40.50.10140">
    <property type="entry name" value="Toll/interleukin-1 receptor homology (TIR) domain"/>
    <property type="match status" value="1"/>
</dbReference>
<keyword evidence="1" id="KW-0812">Transmembrane</keyword>
<evidence type="ECO:0008006" key="4">
    <source>
        <dbReference type="Google" id="ProtNLM"/>
    </source>
</evidence>
<dbReference type="InterPro" id="IPR035897">
    <property type="entry name" value="Toll_tir_struct_dom_sf"/>
</dbReference>
<protein>
    <recommendedName>
        <fullName evidence="4">TIR domain-containing protein</fullName>
    </recommendedName>
</protein>
<feature type="transmembrane region" description="Helical" evidence="1">
    <location>
        <begin position="158"/>
        <end position="182"/>
    </location>
</feature>
<dbReference type="Proteomes" id="UP001165060">
    <property type="component" value="Unassembled WGS sequence"/>
</dbReference>
<proteinExistence type="predicted"/>
<comment type="caution">
    <text evidence="2">The sequence shown here is derived from an EMBL/GenBank/DDBJ whole genome shotgun (WGS) entry which is preliminary data.</text>
</comment>
<keyword evidence="3" id="KW-1185">Reference proteome</keyword>
<feature type="transmembrane region" description="Helical" evidence="1">
    <location>
        <begin position="231"/>
        <end position="250"/>
    </location>
</feature>
<feature type="transmembrane region" description="Helical" evidence="1">
    <location>
        <begin position="117"/>
        <end position="138"/>
    </location>
</feature>
<sequence>MAKVEPNPGRAAKARKGSLDEEQVKFLINKKLERSKEAGQKRRWAIVFPSLCLGLALFVPGGIWFLVCKILAALDAGPKAFAGLAWVGGWTGAAGIPILLLSLLPEDVELIRSVVKVIAGVFAFIATPGAFSLVILAIMGRLDGCKDQFGMDDTVPCWYADVVITWVSLFAASYMGMAGLLFSKLREGVPARELLNYTWTCLGRWYFFLAVFVFPLASVVRLSFENINLDIGFLLILCVELLTIGAVLMARGPKLRERLQAYLAERGETLSMAAGISSLIGDKSEEDLMDLASKVFMGVPVDLVEEEAMKKNTPDPELNKFADKAKFGKVDAFLSHSWRDDPDLKWDGVQQYRNDFKAANNGKEPVVWIDKFCIDQNNIDDSLVCLPMSLAGCKKLVVFLGQTYLSRLWCLVELFVFLEMDKDVEDIEIRNVSSRAIEDILSTFDANDADCYLREEKAKMLTLIEAGFGSLEKFNDAVKRILSCSVTESDGLIMRFDSSKGGGMGGGKLTVEQGKL</sequence>
<name>A0ABQ6MC34_9STRA</name>
<keyword evidence="1" id="KW-1133">Transmembrane helix</keyword>
<organism evidence="2 3">
    <name type="scientific">Tetraparma gracilis</name>
    <dbReference type="NCBI Taxonomy" id="2962635"/>
    <lineage>
        <taxon>Eukaryota</taxon>
        <taxon>Sar</taxon>
        <taxon>Stramenopiles</taxon>
        <taxon>Ochrophyta</taxon>
        <taxon>Bolidophyceae</taxon>
        <taxon>Parmales</taxon>
        <taxon>Triparmaceae</taxon>
        <taxon>Tetraparma</taxon>
    </lineage>
</organism>
<gene>
    <name evidence="2" type="ORF">TeGR_g11297</name>
</gene>
<feature type="transmembrane region" description="Helical" evidence="1">
    <location>
        <begin position="44"/>
        <end position="72"/>
    </location>
</feature>
<evidence type="ECO:0000313" key="3">
    <source>
        <dbReference type="Proteomes" id="UP001165060"/>
    </source>
</evidence>
<evidence type="ECO:0000256" key="1">
    <source>
        <dbReference type="SAM" id="Phobius"/>
    </source>
</evidence>
<feature type="transmembrane region" description="Helical" evidence="1">
    <location>
        <begin position="194"/>
        <end position="219"/>
    </location>
</feature>
<accession>A0ABQ6MC34</accession>
<dbReference type="EMBL" id="BRYB01000131">
    <property type="protein sequence ID" value="GMI23576.1"/>
    <property type="molecule type" value="Genomic_DNA"/>
</dbReference>
<keyword evidence="1" id="KW-0472">Membrane</keyword>
<reference evidence="2 3" key="1">
    <citation type="journal article" date="2023" name="Commun. Biol.">
        <title>Genome analysis of Parmales, the sister group of diatoms, reveals the evolutionary specialization of diatoms from phago-mixotrophs to photoautotrophs.</title>
        <authorList>
            <person name="Ban H."/>
            <person name="Sato S."/>
            <person name="Yoshikawa S."/>
            <person name="Yamada K."/>
            <person name="Nakamura Y."/>
            <person name="Ichinomiya M."/>
            <person name="Sato N."/>
            <person name="Blanc-Mathieu R."/>
            <person name="Endo H."/>
            <person name="Kuwata A."/>
            <person name="Ogata H."/>
        </authorList>
    </citation>
    <scope>NUCLEOTIDE SEQUENCE [LARGE SCALE GENOMIC DNA]</scope>
</reference>
<feature type="transmembrane region" description="Helical" evidence="1">
    <location>
        <begin position="84"/>
        <end position="105"/>
    </location>
</feature>
<evidence type="ECO:0000313" key="2">
    <source>
        <dbReference type="EMBL" id="GMI23576.1"/>
    </source>
</evidence>